<evidence type="ECO:0000313" key="11">
    <source>
        <dbReference type="Proteomes" id="UP001431783"/>
    </source>
</evidence>
<sequence length="139" mass="15933">MSAENCIFCKIISGTEPAQVCYQDDEFLAFRDIKPVAKIHFLVIPKQHFVSVNSLNADNISLVERMKECGKNIINELGGDITDIRLGFHCPPFNSIKHLHLHCISPTKDMSFLHNLMFRPNSWWFSTVDQTLENLKSKI</sequence>
<gene>
    <name evidence="10" type="ORF">WA026_002721</name>
</gene>
<feature type="short sequence motif" description="Histidine triad motif" evidence="8">
    <location>
        <begin position="98"/>
        <end position="102"/>
    </location>
</feature>
<keyword evidence="1" id="KW-0547">Nucleotide-binding</keyword>
<feature type="domain" description="HIT" evidence="9">
    <location>
        <begin position="7"/>
        <end position="112"/>
    </location>
</feature>
<protein>
    <recommendedName>
        <fullName evidence="5">Adenosine 5'-monophosphoramidase HINT3</fullName>
    </recommendedName>
    <alternativeName>
        <fullName evidence="6">Histidine triad nucleotide-binding protein 3</fullName>
    </alternativeName>
</protein>
<dbReference type="AlphaFoldDB" id="A0AAW1U159"/>
<evidence type="ECO:0000313" key="10">
    <source>
        <dbReference type="EMBL" id="KAK9874374.1"/>
    </source>
</evidence>
<proteinExistence type="inferred from homology"/>
<dbReference type="PANTHER" id="PTHR12486">
    <property type="entry name" value="APRATAXIN-RELATED"/>
    <property type="match status" value="1"/>
</dbReference>
<comment type="similarity">
    <text evidence="4">Belongs to the HINT family.</text>
</comment>
<dbReference type="InterPro" id="IPR036265">
    <property type="entry name" value="HIT-like_sf"/>
</dbReference>
<dbReference type="Proteomes" id="UP001431783">
    <property type="component" value="Unassembled WGS sequence"/>
</dbReference>
<evidence type="ECO:0000256" key="5">
    <source>
        <dbReference type="ARBA" id="ARBA00039802"/>
    </source>
</evidence>
<dbReference type="PANTHER" id="PTHR12486:SF5">
    <property type="entry name" value="ADENOSINE 5'-MONOPHOSPHORAMIDASE HINT3"/>
    <property type="match status" value="1"/>
</dbReference>
<dbReference type="InterPro" id="IPR001310">
    <property type="entry name" value="Histidine_triad_HIT"/>
</dbReference>
<evidence type="ECO:0000256" key="8">
    <source>
        <dbReference type="PROSITE-ProRule" id="PRU00464"/>
    </source>
</evidence>
<reference evidence="10 11" key="1">
    <citation type="submission" date="2023-03" db="EMBL/GenBank/DDBJ databases">
        <title>Genome insight into feeding habits of ladybird beetles.</title>
        <authorList>
            <person name="Li H.-S."/>
            <person name="Huang Y.-H."/>
            <person name="Pang H."/>
        </authorList>
    </citation>
    <scope>NUCLEOTIDE SEQUENCE [LARGE SCALE GENOMIC DNA]</scope>
    <source>
        <strain evidence="10">SYSU_2023b</strain>
        <tissue evidence="10">Whole body</tissue>
    </source>
</reference>
<dbReference type="Gene3D" id="3.30.428.10">
    <property type="entry name" value="HIT-like"/>
    <property type="match status" value="1"/>
</dbReference>
<comment type="caution">
    <text evidence="10">The sequence shown here is derived from an EMBL/GenBank/DDBJ whole genome shotgun (WGS) entry which is preliminary data.</text>
</comment>
<dbReference type="SUPFAM" id="SSF54197">
    <property type="entry name" value="HIT-like"/>
    <property type="match status" value="1"/>
</dbReference>
<organism evidence="10 11">
    <name type="scientific">Henosepilachna vigintioctopunctata</name>
    <dbReference type="NCBI Taxonomy" id="420089"/>
    <lineage>
        <taxon>Eukaryota</taxon>
        <taxon>Metazoa</taxon>
        <taxon>Ecdysozoa</taxon>
        <taxon>Arthropoda</taxon>
        <taxon>Hexapoda</taxon>
        <taxon>Insecta</taxon>
        <taxon>Pterygota</taxon>
        <taxon>Neoptera</taxon>
        <taxon>Endopterygota</taxon>
        <taxon>Coleoptera</taxon>
        <taxon>Polyphaga</taxon>
        <taxon>Cucujiformia</taxon>
        <taxon>Coccinelloidea</taxon>
        <taxon>Coccinellidae</taxon>
        <taxon>Epilachninae</taxon>
        <taxon>Epilachnini</taxon>
        <taxon>Henosepilachna</taxon>
    </lineage>
</organism>
<dbReference type="PROSITE" id="PS51084">
    <property type="entry name" value="HIT_2"/>
    <property type="match status" value="1"/>
</dbReference>
<dbReference type="EMBL" id="JARQZJ010000031">
    <property type="protein sequence ID" value="KAK9874374.1"/>
    <property type="molecule type" value="Genomic_DNA"/>
</dbReference>
<dbReference type="Pfam" id="PF11969">
    <property type="entry name" value="DcpS_C"/>
    <property type="match status" value="1"/>
</dbReference>
<dbReference type="GO" id="GO:0000166">
    <property type="term" value="F:nucleotide binding"/>
    <property type="evidence" value="ECO:0007669"/>
    <property type="project" value="UniProtKB-KW"/>
</dbReference>
<evidence type="ECO:0000256" key="2">
    <source>
        <dbReference type="ARBA" id="ARBA00022801"/>
    </source>
</evidence>
<evidence type="ECO:0000256" key="7">
    <source>
        <dbReference type="PIRSR" id="PIRSR601310-1"/>
    </source>
</evidence>
<evidence type="ECO:0000259" key="9">
    <source>
        <dbReference type="PROSITE" id="PS51084"/>
    </source>
</evidence>
<accession>A0AAW1U159</accession>
<dbReference type="PRINTS" id="PR00332">
    <property type="entry name" value="HISTRIAD"/>
</dbReference>
<dbReference type="InterPro" id="IPR011146">
    <property type="entry name" value="HIT-like"/>
</dbReference>
<keyword evidence="11" id="KW-1185">Reference proteome</keyword>
<feature type="active site" description="Tele-AMP-histidine intermediate" evidence="7">
    <location>
        <position position="102"/>
    </location>
</feature>
<evidence type="ECO:0000256" key="4">
    <source>
        <dbReference type="ARBA" id="ARBA00025764"/>
    </source>
</evidence>
<dbReference type="GO" id="GO:0016787">
    <property type="term" value="F:hydrolase activity"/>
    <property type="evidence" value="ECO:0007669"/>
    <property type="project" value="UniProtKB-KW"/>
</dbReference>
<name>A0AAW1U159_9CUCU</name>
<evidence type="ECO:0000256" key="3">
    <source>
        <dbReference type="ARBA" id="ARBA00024472"/>
    </source>
</evidence>
<keyword evidence="2" id="KW-0378">Hydrolase</keyword>
<evidence type="ECO:0000256" key="1">
    <source>
        <dbReference type="ARBA" id="ARBA00022741"/>
    </source>
</evidence>
<comment type="catalytic activity">
    <reaction evidence="3">
        <text>adenosine 5'-phosphoramidate + H2O = NH4(+) + AMP</text>
        <dbReference type="Rhea" id="RHEA:67916"/>
        <dbReference type="ChEBI" id="CHEBI:15377"/>
        <dbReference type="ChEBI" id="CHEBI:28938"/>
        <dbReference type="ChEBI" id="CHEBI:57890"/>
        <dbReference type="ChEBI" id="CHEBI:456215"/>
    </reaction>
</comment>
<evidence type="ECO:0000256" key="6">
    <source>
        <dbReference type="ARBA" id="ARBA00042361"/>
    </source>
</evidence>